<keyword evidence="4 6" id="KW-0378">Hydrolase</keyword>
<dbReference type="InterPro" id="IPR012338">
    <property type="entry name" value="Beta-lactam/transpept-like"/>
</dbReference>
<dbReference type="InterPro" id="IPR023650">
    <property type="entry name" value="Beta-lactam_class-A_AS"/>
</dbReference>
<organism evidence="9 10">
    <name type="scientific">Lysobacter enzymogenes</name>
    <dbReference type="NCBI Taxonomy" id="69"/>
    <lineage>
        <taxon>Bacteria</taxon>
        <taxon>Pseudomonadati</taxon>
        <taxon>Pseudomonadota</taxon>
        <taxon>Gammaproteobacteria</taxon>
        <taxon>Lysobacterales</taxon>
        <taxon>Lysobacteraceae</taxon>
        <taxon>Lysobacter</taxon>
    </lineage>
</organism>
<dbReference type="Gene3D" id="3.40.710.10">
    <property type="entry name" value="DD-peptidase/beta-lactamase superfamily"/>
    <property type="match status" value="1"/>
</dbReference>
<feature type="domain" description="Beta-lactamase class A catalytic" evidence="8">
    <location>
        <begin position="56"/>
        <end position="270"/>
    </location>
</feature>
<evidence type="ECO:0000256" key="5">
    <source>
        <dbReference type="ARBA" id="ARBA00023251"/>
    </source>
</evidence>
<feature type="chain" id="PRO_5043739780" description="Beta-lactamase" evidence="7">
    <location>
        <begin position="22"/>
        <end position="303"/>
    </location>
</feature>
<evidence type="ECO:0000256" key="2">
    <source>
        <dbReference type="ARBA" id="ARBA00009009"/>
    </source>
</evidence>
<protein>
    <recommendedName>
        <fullName evidence="3 6">Beta-lactamase</fullName>
        <ecNumber evidence="3 6">3.5.2.6</ecNumber>
    </recommendedName>
</protein>
<dbReference type="PANTHER" id="PTHR35333">
    <property type="entry name" value="BETA-LACTAMASE"/>
    <property type="match status" value="1"/>
</dbReference>
<keyword evidence="5 6" id="KW-0046">Antibiotic resistance</keyword>
<keyword evidence="7" id="KW-0732">Signal</keyword>
<proteinExistence type="inferred from homology"/>
<dbReference type="PANTHER" id="PTHR35333:SF3">
    <property type="entry name" value="BETA-LACTAMASE-TYPE TRANSPEPTIDASE FOLD CONTAINING PROTEIN"/>
    <property type="match status" value="1"/>
</dbReference>
<gene>
    <name evidence="9" type="ORF">LEN_0805</name>
</gene>
<evidence type="ECO:0000256" key="1">
    <source>
        <dbReference type="ARBA" id="ARBA00001526"/>
    </source>
</evidence>
<evidence type="ECO:0000256" key="6">
    <source>
        <dbReference type="RuleBase" id="RU361140"/>
    </source>
</evidence>
<dbReference type="SUPFAM" id="SSF56601">
    <property type="entry name" value="beta-lactamase/transpeptidase-like"/>
    <property type="match status" value="1"/>
</dbReference>
<dbReference type="GO" id="GO:0008800">
    <property type="term" value="F:beta-lactamase activity"/>
    <property type="evidence" value="ECO:0007669"/>
    <property type="project" value="UniProtKB-UniRule"/>
</dbReference>
<dbReference type="GO" id="GO:0046677">
    <property type="term" value="P:response to antibiotic"/>
    <property type="evidence" value="ECO:0007669"/>
    <property type="project" value="UniProtKB-UniRule"/>
</dbReference>
<name>A0AAU9ABY5_LYSEN</name>
<dbReference type="EMBL" id="AP014940">
    <property type="protein sequence ID" value="BAV96292.1"/>
    <property type="molecule type" value="Genomic_DNA"/>
</dbReference>
<sequence length="303" mass="31927">MQRRAFLQCTGSLLLASGAVASFGAAALSPKPAASADAALRARLAELEKRSGGRLGVSALDTADGRRFDVRGDERFAMCSTFKFLLAAAVLRKADRGELDMQQRLAVPKSALISHSPITTPIAEAGGSASLAQLCEATMTISDNAAANLLLPLVGNPAGLTRFLRGIGDSVTRLDRNEPELNTALPGDPRDTTAPNAMLASMRTLLLGDALSAASRRQLTDWLIANQTGDKRLRAGLPKDWRIGDKTGSGNGTTNDIAIVWPQGRKPVFITTYLTQAQGEDDARSAILADAARALAQHWIGAA</sequence>
<evidence type="ECO:0000256" key="4">
    <source>
        <dbReference type="ARBA" id="ARBA00022801"/>
    </source>
</evidence>
<feature type="signal peptide" evidence="7">
    <location>
        <begin position="1"/>
        <end position="21"/>
    </location>
</feature>
<dbReference type="GeneID" id="83062701"/>
<dbReference type="PRINTS" id="PR00118">
    <property type="entry name" value="BLACTAMASEA"/>
</dbReference>
<dbReference type="InterPro" id="IPR000871">
    <property type="entry name" value="Beta-lactam_class-A"/>
</dbReference>
<dbReference type="GO" id="GO:0030655">
    <property type="term" value="P:beta-lactam antibiotic catabolic process"/>
    <property type="evidence" value="ECO:0007669"/>
    <property type="project" value="InterPro"/>
</dbReference>
<dbReference type="AlphaFoldDB" id="A0AAU9ABY5"/>
<dbReference type="EC" id="3.5.2.6" evidence="3 6"/>
<dbReference type="Proteomes" id="UP000218824">
    <property type="component" value="Chromosome"/>
</dbReference>
<dbReference type="Pfam" id="PF13354">
    <property type="entry name" value="Beta-lactamase2"/>
    <property type="match status" value="1"/>
</dbReference>
<comment type="similarity">
    <text evidence="2 6">Belongs to the class-A beta-lactamase family.</text>
</comment>
<reference evidence="9 10" key="1">
    <citation type="journal article" date="2017" name="DNA Res.">
        <title>Complete genome sequence and expression profile of the commercial lytic enzyme producer Lysobacter enzymogenes M497-1.</title>
        <authorList>
            <person name="Takami H."/>
            <person name="Toyoda A."/>
            <person name="Uchiyama I."/>
            <person name="Itoh T."/>
            <person name="Takaki Y."/>
            <person name="Arai W."/>
            <person name="Nishi S."/>
            <person name="Kawai M."/>
            <person name="Shinya K."/>
            <person name="Ikeda H."/>
        </authorList>
    </citation>
    <scope>NUCLEOTIDE SEQUENCE [LARGE SCALE GENOMIC DNA]</scope>
    <source>
        <strain evidence="9 10">M497-1</strain>
    </source>
</reference>
<evidence type="ECO:0000256" key="3">
    <source>
        <dbReference type="ARBA" id="ARBA00012865"/>
    </source>
</evidence>
<evidence type="ECO:0000313" key="10">
    <source>
        <dbReference type="Proteomes" id="UP000218824"/>
    </source>
</evidence>
<dbReference type="InterPro" id="IPR045155">
    <property type="entry name" value="Beta-lactam_cat"/>
</dbReference>
<evidence type="ECO:0000256" key="7">
    <source>
        <dbReference type="SAM" id="SignalP"/>
    </source>
</evidence>
<dbReference type="RefSeq" id="WP_096376743.1">
    <property type="nucleotide sequence ID" value="NZ_AP014940.1"/>
</dbReference>
<dbReference type="PROSITE" id="PS00146">
    <property type="entry name" value="BETA_LACTAMASE_A"/>
    <property type="match status" value="1"/>
</dbReference>
<evidence type="ECO:0000259" key="8">
    <source>
        <dbReference type="Pfam" id="PF13354"/>
    </source>
</evidence>
<dbReference type="NCBIfam" id="NF033103">
    <property type="entry name" value="bla_class_A"/>
    <property type="match status" value="1"/>
</dbReference>
<accession>A0AAU9ABY5</accession>
<comment type="catalytic activity">
    <reaction evidence="1 6">
        <text>a beta-lactam + H2O = a substituted beta-amino acid</text>
        <dbReference type="Rhea" id="RHEA:20401"/>
        <dbReference type="ChEBI" id="CHEBI:15377"/>
        <dbReference type="ChEBI" id="CHEBI:35627"/>
        <dbReference type="ChEBI" id="CHEBI:140347"/>
        <dbReference type="EC" id="3.5.2.6"/>
    </reaction>
</comment>
<evidence type="ECO:0000313" key="9">
    <source>
        <dbReference type="EMBL" id="BAV96292.1"/>
    </source>
</evidence>
<dbReference type="KEGG" id="lem:LEN_0805"/>